<dbReference type="Gene3D" id="3.30.450.40">
    <property type="match status" value="1"/>
</dbReference>
<dbReference type="Gene3D" id="1.10.10.2840">
    <property type="entry name" value="PucR C-terminal helix-turn-helix domain"/>
    <property type="match status" value="1"/>
</dbReference>
<dbReference type="SMART" id="SM00065">
    <property type="entry name" value="GAF"/>
    <property type="match status" value="1"/>
</dbReference>
<dbReference type="PANTHER" id="PTHR33744">
    <property type="entry name" value="CARBOHYDRATE DIACID REGULATOR"/>
    <property type="match status" value="1"/>
</dbReference>
<dbReference type="EMBL" id="JBHUMQ010000018">
    <property type="protein sequence ID" value="MFD2693585.1"/>
    <property type="molecule type" value="Genomic_DNA"/>
</dbReference>
<evidence type="ECO:0000256" key="1">
    <source>
        <dbReference type="ARBA" id="ARBA00006754"/>
    </source>
</evidence>
<evidence type="ECO:0000259" key="2">
    <source>
        <dbReference type="SMART" id="SM00065"/>
    </source>
</evidence>
<comment type="similarity">
    <text evidence="1">Belongs to the CdaR family.</text>
</comment>
<dbReference type="Proteomes" id="UP001597399">
    <property type="component" value="Unassembled WGS sequence"/>
</dbReference>
<dbReference type="InterPro" id="IPR042070">
    <property type="entry name" value="PucR_C-HTH_sf"/>
</dbReference>
<dbReference type="InterPro" id="IPR003018">
    <property type="entry name" value="GAF"/>
</dbReference>
<keyword evidence="4" id="KW-1185">Reference proteome</keyword>
<dbReference type="InterPro" id="IPR051448">
    <property type="entry name" value="CdaR-like_regulators"/>
</dbReference>
<dbReference type="SUPFAM" id="SSF55781">
    <property type="entry name" value="GAF domain-like"/>
    <property type="match status" value="1"/>
</dbReference>
<dbReference type="InterPro" id="IPR029016">
    <property type="entry name" value="GAF-like_dom_sf"/>
</dbReference>
<dbReference type="PANTHER" id="PTHR33744:SF1">
    <property type="entry name" value="DNA-BINDING TRANSCRIPTIONAL ACTIVATOR ADER"/>
    <property type="match status" value="1"/>
</dbReference>
<evidence type="ECO:0000313" key="3">
    <source>
        <dbReference type="EMBL" id="MFD2693585.1"/>
    </source>
</evidence>
<protein>
    <submittedName>
        <fullName evidence="3">Helix-turn-helix domain-containing protein</fullName>
    </submittedName>
</protein>
<sequence length="685" mass="79328">METLTNVQESLTFLYQKEYELWISFNHSKFHMLIPAAASSRPPSDVSFKKNETCSVRSLSSHKDIHFHFPTACQIVFRIFEEKDFPEHELKQLFHLFQPLVINYRQQETLDVILKSVRNISDLNDQDGLLTKILEHALSVIYAANIGVFWMFDKEENVLTARAWAGGPNENLLKIKTKPGEGIVGNTFLDNRSRIYTSYDDIEKASVTMRAENMQELFKSYDFKELKSVITVPISVAEETTGVLIIYQSGPYAMLREDDKKLLEGFSDQVSIILANRKLYSNLQKQNKLLVMQSKIHKTFMGLSLESKGLQNIANKLGELINLPLMIIDFSDHEYYSCRMRKNQWGETDRLSKTFSNLSEPQFQSLFDPSLSFYIHPIIANRSCLGIIMVRAEENKFPDYCRASVEQSSSMIALEMIKKQSVVDFYYKKTHDLFFSFLNSRNNRLLHEKASELGLSRHAHFQAMIIQLIADLHVINVQIYTLISELKLRLQERIAVIYGYNAKITVLFTLRNPEDQTMITKQINQLLRYWHQDHTPFLRIGAGTCYPAFEAIDKSYHEAEKSLAYLLSTNQTGMIQYREIGVNRLFIHQSAEEIDTFIDEVFGSLNANKHQDNHLEKTLIVYMESNLSVSAASKKLHIHVNTMYQRLKKIEELLNVSFSNHTNVLKLQLACYLLRFTNLDDHEVQ</sequence>
<dbReference type="Pfam" id="PF13556">
    <property type="entry name" value="HTH_30"/>
    <property type="match status" value="1"/>
</dbReference>
<name>A0ABW5S258_9BACL</name>
<comment type="caution">
    <text evidence="3">The sequence shown here is derived from an EMBL/GenBank/DDBJ whole genome shotgun (WGS) entry which is preliminary data.</text>
</comment>
<accession>A0ABW5S258</accession>
<evidence type="ECO:0000313" key="4">
    <source>
        <dbReference type="Proteomes" id="UP001597399"/>
    </source>
</evidence>
<dbReference type="InterPro" id="IPR041522">
    <property type="entry name" value="CdaR_GGDEF"/>
</dbReference>
<organism evidence="3 4">
    <name type="scientific">Sporolactobacillus shoreicorticis</name>
    <dbReference type="NCBI Taxonomy" id="1923877"/>
    <lineage>
        <taxon>Bacteria</taxon>
        <taxon>Bacillati</taxon>
        <taxon>Bacillota</taxon>
        <taxon>Bacilli</taxon>
        <taxon>Bacillales</taxon>
        <taxon>Sporolactobacillaceae</taxon>
        <taxon>Sporolactobacillus</taxon>
    </lineage>
</organism>
<dbReference type="Pfam" id="PF13185">
    <property type="entry name" value="GAF_2"/>
    <property type="match status" value="1"/>
</dbReference>
<feature type="domain" description="GAF" evidence="2">
    <location>
        <begin position="105"/>
        <end position="284"/>
    </location>
</feature>
<dbReference type="RefSeq" id="WP_253062481.1">
    <property type="nucleotide sequence ID" value="NZ_JAMXWM010000013.1"/>
</dbReference>
<dbReference type="InterPro" id="IPR025736">
    <property type="entry name" value="PucR_C-HTH_dom"/>
</dbReference>
<dbReference type="Pfam" id="PF17853">
    <property type="entry name" value="GGDEF_2"/>
    <property type="match status" value="1"/>
</dbReference>
<proteinExistence type="inferred from homology"/>
<gene>
    <name evidence="3" type="ORF">ACFSUE_08085</name>
</gene>
<reference evidence="4" key="1">
    <citation type="journal article" date="2019" name="Int. J. Syst. Evol. Microbiol.">
        <title>The Global Catalogue of Microorganisms (GCM) 10K type strain sequencing project: providing services to taxonomists for standard genome sequencing and annotation.</title>
        <authorList>
            <consortium name="The Broad Institute Genomics Platform"/>
            <consortium name="The Broad Institute Genome Sequencing Center for Infectious Disease"/>
            <person name="Wu L."/>
            <person name="Ma J."/>
        </authorList>
    </citation>
    <scope>NUCLEOTIDE SEQUENCE [LARGE SCALE GENOMIC DNA]</scope>
    <source>
        <strain evidence="4">TISTR 2466</strain>
    </source>
</reference>